<evidence type="ECO:0000313" key="5">
    <source>
        <dbReference type="EMBL" id="KEZ91552.1"/>
    </source>
</evidence>
<dbReference type="SUPFAM" id="SSF53822">
    <property type="entry name" value="Periplasmic binding protein-like I"/>
    <property type="match status" value="1"/>
</dbReference>
<keyword evidence="3" id="KW-0732">Signal</keyword>
<dbReference type="AlphaFoldDB" id="A0A084JRG8"/>
<comment type="caution">
    <text evidence="5">The sequence shown here is derived from an EMBL/GenBank/DDBJ whole genome shotgun (WGS) entry which is preliminary data.</text>
</comment>
<dbReference type="GO" id="GO:0030246">
    <property type="term" value="F:carbohydrate binding"/>
    <property type="evidence" value="ECO:0007669"/>
    <property type="project" value="UniProtKB-ARBA"/>
</dbReference>
<dbReference type="Proteomes" id="UP000028525">
    <property type="component" value="Unassembled WGS sequence"/>
</dbReference>
<dbReference type="EMBL" id="JPME01000003">
    <property type="protein sequence ID" value="KEZ91552.1"/>
    <property type="molecule type" value="Genomic_DNA"/>
</dbReference>
<keyword evidence="6" id="KW-1185">Reference proteome</keyword>
<organism evidence="5 6">
    <name type="scientific">Lacrimispora celerecrescens</name>
    <dbReference type="NCBI Taxonomy" id="29354"/>
    <lineage>
        <taxon>Bacteria</taxon>
        <taxon>Bacillati</taxon>
        <taxon>Bacillota</taxon>
        <taxon>Clostridia</taxon>
        <taxon>Lachnospirales</taxon>
        <taxon>Lachnospiraceae</taxon>
        <taxon>Lacrimispora</taxon>
    </lineage>
</organism>
<accession>A0A084JRG8</accession>
<dbReference type="STRING" id="29354.IO98_02415"/>
<dbReference type="InterPro" id="IPR028082">
    <property type="entry name" value="Peripla_BP_I"/>
</dbReference>
<gene>
    <name evidence="5" type="ORF">IO98_02415</name>
</gene>
<dbReference type="RefSeq" id="WP_038277543.1">
    <property type="nucleotide sequence ID" value="NZ_JPME01000003.1"/>
</dbReference>
<evidence type="ECO:0000259" key="4">
    <source>
        <dbReference type="Pfam" id="PF13407"/>
    </source>
</evidence>
<protein>
    <submittedName>
        <fullName evidence="5">Sugar ABC transporter substrate-binding protein</fullName>
    </submittedName>
</protein>
<dbReference type="PANTHER" id="PTHR46847">
    <property type="entry name" value="D-ALLOSE-BINDING PERIPLASMIC PROTEIN-RELATED"/>
    <property type="match status" value="1"/>
</dbReference>
<feature type="domain" description="Periplasmic binding protein" evidence="4">
    <location>
        <begin position="53"/>
        <end position="309"/>
    </location>
</feature>
<evidence type="ECO:0000256" key="3">
    <source>
        <dbReference type="ARBA" id="ARBA00022729"/>
    </source>
</evidence>
<dbReference type="Pfam" id="PF13407">
    <property type="entry name" value="Peripla_BP_4"/>
    <property type="match status" value="1"/>
</dbReference>
<evidence type="ECO:0000256" key="2">
    <source>
        <dbReference type="ARBA" id="ARBA00007639"/>
    </source>
</evidence>
<dbReference type="PANTHER" id="PTHR46847:SF1">
    <property type="entry name" value="D-ALLOSE-BINDING PERIPLASMIC PROTEIN-RELATED"/>
    <property type="match status" value="1"/>
</dbReference>
<proteinExistence type="inferred from homology"/>
<dbReference type="Gene3D" id="3.40.50.2300">
    <property type="match status" value="2"/>
</dbReference>
<reference evidence="5 6" key="1">
    <citation type="submission" date="2014-07" db="EMBL/GenBank/DDBJ databases">
        <title>Draft genome of Clostridium celerecrescens 152B isolated from sediments associated with methane hydrate from Krishna Godavari basin.</title>
        <authorList>
            <person name="Honkalas V.S."/>
            <person name="Dabir A.P."/>
            <person name="Arora P."/>
            <person name="Dhakephalkar P.K."/>
        </authorList>
    </citation>
    <scope>NUCLEOTIDE SEQUENCE [LARGE SCALE GENOMIC DNA]</scope>
    <source>
        <strain evidence="5 6">152B</strain>
    </source>
</reference>
<dbReference type="OrthoDB" id="6196975at2"/>
<name>A0A084JRG8_9FIRM</name>
<evidence type="ECO:0000256" key="1">
    <source>
        <dbReference type="ARBA" id="ARBA00004196"/>
    </source>
</evidence>
<dbReference type="GO" id="GO:0030313">
    <property type="term" value="C:cell envelope"/>
    <property type="evidence" value="ECO:0007669"/>
    <property type="project" value="UniProtKB-SubCell"/>
</dbReference>
<dbReference type="InterPro" id="IPR025997">
    <property type="entry name" value="SBP_2_dom"/>
</dbReference>
<comment type="similarity">
    <text evidence="2">Belongs to the bacterial solute-binding protein 2 family.</text>
</comment>
<sequence>MDNRKKSLVLLVFGGLFSIAFLTLLTASFYGFVLKRIGVEHAENTRTYRYHYVMIINDLDSQFWNDVYQSVRKEAALHDAYVELKGRSQSSEYNAVDFMDMSIAAKVDGILLEFTGEDKLEERINEAAARGIPVVTILNDAPATDRKSYVGINSYELGQEYGNQILKILPQDSRKARVMMLLHDNSIDSNQSQIFNQINNRMVTSKETADRIKVEEIKIPSGRAFEAEEIVRNLFQNPQGPPDIIVCMDEVDTEAVYQAVIDYNSVGRTQVIGYYKSKAALEAVRKGTMAMTLYIDTDQMGKFSVQALTESIHDGRTNSFYSVDLQFVTKENASDFMSN</sequence>
<comment type="subcellular location">
    <subcellularLocation>
        <location evidence="1">Cell envelope</location>
    </subcellularLocation>
</comment>
<evidence type="ECO:0000313" key="6">
    <source>
        <dbReference type="Proteomes" id="UP000028525"/>
    </source>
</evidence>